<comment type="subcellular location">
    <subcellularLocation>
        <location evidence="1">Cytoplasm</location>
    </subcellularLocation>
</comment>
<feature type="compositionally biased region" description="Low complexity" evidence="4">
    <location>
        <begin position="29"/>
        <end position="51"/>
    </location>
</feature>
<dbReference type="OrthoDB" id="10063592at2759"/>
<evidence type="ECO:0000256" key="4">
    <source>
        <dbReference type="SAM" id="MobiDB-lite"/>
    </source>
</evidence>
<keyword evidence="2" id="KW-0963">Cytoplasm</keyword>
<evidence type="ECO:0000259" key="5">
    <source>
        <dbReference type="Pfam" id="PF11819"/>
    </source>
</evidence>
<sequence>MLQMPKLNGTPRGRAVCGKARGERRRPGHAGPAAAEPEPGARARARGAAAPDDSWGNSRPPVRPGPGWEQCHLPLLCAPSSQKPAMESKDDVSSTDSGIILQSGPDSPVSPLKELKEVTQLTYAIRRQQRALEGAAGGLPGRAE</sequence>
<dbReference type="KEGG" id="pvp:105311580"/>
<dbReference type="Pfam" id="PF11819">
    <property type="entry name" value="CUPID"/>
    <property type="match status" value="1"/>
</dbReference>
<evidence type="ECO:0000256" key="3">
    <source>
        <dbReference type="ARBA" id="ARBA00023054"/>
    </source>
</evidence>
<feature type="non-terminal residue" evidence="7">
    <location>
        <position position="144"/>
    </location>
</feature>
<protein>
    <submittedName>
        <fullName evidence="7">Innate immunity activator protein-like</fullName>
    </submittedName>
</protein>
<feature type="region of interest" description="Disordered" evidence="4">
    <location>
        <begin position="1"/>
        <end position="67"/>
    </location>
</feature>
<evidence type="ECO:0000313" key="7">
    <source>
        <dbReference type="RefSeq" id="XP_011385852.1"/>
    </source>
</evidence>
<evidence type="ECO:0000313" key="6">
    <source>
        <dbReference type="Proteomes" id="UP000515202"/>
    </source>
</evidence>
<name>A0A6P3S6D7_PTEVA</name>
<accession>A0A6P3S6D7</accession>
<feature type="region of interest" description="Disordered" evidence="4">
    <location>
        <begin position="79"/>
        <end position="111"/>
    </location>
</feature>
<dbReference type="AlphaFoldDB" id="A0A6P3S6D7"/>
<organism evidence="6 7">
    <name type="scientific">Pteropus vampyrus</name>
    <name type="common">Large flying fox</name>
    <dbReference type="NCBI Taxonomy" id="132908"/>
    <lineage>
        <taxon>Eukaryota</taxon>
        <taxon>Metazoa</taxon>
        <taxon>Chordata</taxon>
        <taxon>Craniata</taxon>
        <taxon>Vertebrata</taxon>
        <taxon>Euteleostomi</taxon>
        <taxon>Mammalia</taxon>
        <taxon>Eutheria</taxon>
        <taxon>Laurasiatheria</taxon>
        <taxon>Chiroptera</taxon>
        <taxon>Yinpterochiroptera</taxon>
        <taxon>Pteropodoidea</taxon>
        <taxon>Pteropodidae</taxon>
        <taxon>Pteropodinae</taxon>
        <taxon>Pteropus</taxon>
    </lineage>
</organism>
<proteinExistence type="predicted"/>
<dbReference type="GeneID" id="105311580"/>
<evidence type="ECO:0000256" key="2">
    <source>
        <dbReference type="ARBA" id="ARBA00022490"/>
    </source>
</evidence>
<dbReference type="InterPro" id="IPR021774">
    <property type="entry name" value="CUPID"/>
</dbReference>
<evidence type="ECO:0000256" key="1">
    <source>
        <dbReference type="ARBA" id="ARBA00004496"/>
    </source>
</evidence>
<reference evidence="7" key="1">
    <citation type="submission" date="2025-08" db="UniProtKB">
        <authorList>
            <consortium name="RefSeq"/>
        </authorList>
    </citation>
    <scope>IDENTIFICATION</scope>
    <source>
        <tissue evidence="7">Kidney</tissue>
    </source>
</reference>
<dbReference type="GO" id="GO:0005737">
    <property type="term" value="C:cytoplasm"/>
    <property type="evidence" value="ECO:0007669"/>
    <property type="project" value="UniProtKB-SubCell"/>
</dbReference>
<gene>
    <name evidence="7" type="primary">LOC105311580</name>
</gene>
<dbReference type="RefSeq" id="XP_011385852.1">
    <property type="nucleotide sequence ID" value="XM_011387550.2"/>
</dbReference>
<dbReference type="Proteomes" id="UP000515202">
    <property type="component" value="Unplaced"/>
</dbReference>
<keyword evidence="6" id="KW-1185">Reference proteome</keyword>
<keyword evidence="3" id="KW-0175">Coiled coil</keyword>
<feature type="domain" description="Cytohesin Ubiquitin Protein Inducing" evidence="5">
    <location>
        <begin position="87"/>
        <end position="133"/>
    </location>
</feature>